<evidence type="ECO:0008006" key="5">
    <source>
        <dbReference type="Google" id="ProtNLM"/>
    </source>
</evidence>
<proteinExistence type="predicted"/>
<organism evidence="1 4">
    <name type="scientific">Marinomonas gallaica</name>
    <dbReference type="NCBI Taxonomy" id="1806667"/>
    <lineage>
        <taxon>Bacteria</taxon>
        <taxon>Pseudomonadati</taxon>
        <taxon>Pseudomonadota</taxon>
        <taxon>Gammaproteobacteria</taxon>
        <taxon>Oceanospirillales</taxon>
        <taxon>Oceanospirillaceae</taxon>
        <taxon>Marinomonas</taxon>
    </lineage>
</organism>
<accession>A0A1C3JVM2</accession>
<dbReference type="EMBL" id="FLRA01000026">
    <property type="protein sequence ID" value="SBT19129.1"/>
    <property type="molecule type" value="Genomic_DNA"/>
</dbReference>
<dbReference type="OrthoDB" id="286413at2"/>
<reference evidence="1 4" key="1">
    <citation type="submission" date="2016-06" db="EMBL/GenBank/DDBJ databases">
        <authorList>
            <person name="Kjaerup R.B."/>
            <person name="Dalgaard T.S."/>
            <person name="Juul-Madsen H.R."/>
        </authorList>
    </citation>
    <scope>NUCLEOTIDE SEQUENCE [LARGE SCALE GENOMIC DNA]</scope>
    <source>
        <strain evidence="1 4">CECT 5115</strain>
    </source>
</reference>
<reference evidence="2 3" key="2">
    <citation type="submission" date="2016-06" db="EMBL/GenBank/DDBJ databases">
        <authorList>
            <person name="Rodrigo-Torres L."/>
            <person name="Arahal D.R."/>
        </authorList>
    </citation>
    <scope>NUCLEOTIDE SEQUENCE [LARGE SCALE GENOMIC DNA]</scope>
    <source>
        <strain evidence="2 3">CECT 5116</strain>
    </source>
</reference>
<dbReference type="RefSeq" id="WP_067038384.1">
    <property type="nucleotide sequence ID" value="NZ_FLRA01000026.1"/>
</dbReference>
<dbReference type="EMBL" id="FLRB01000030">
    <property type="protein sequence ID" value="SBT22721.1"/>
    <property type="molecule type" value="Genomic_DNA"/>
</dbReference>
<sequence length="169" mass="19029">MGRELPDVLKQLHAIEIDYADGDGIDFEPFDEFYSEEDTSDWITAWTGNSSLDGSEYLIFGQDGAGGYVAIWLVRNDSDLLQQPIVFFGSEGEVGVIARNFRDYVWLFANGIGPYEAVAYPGLDRPKNEEFLAFANKFAPQHESMASEIIEMAKSEYPDFGKMIEQLCQ</sequence>
<dbReference type="AlphaFoldDB" id="A0A1C3JVM2"/>
<evidence type="ECO:0000313" key="3">
    <source>
        <dbReference type="Proteomes" id="UP000092840"/>
    </source>
</evidence>
<dbReference type="Proteomes" id="UP000092840">
    <property type="component" value="Unassembled WGS sequence"/>
</dbReference>
<evidence type="ECO:0000313" key="2">
    <source>
        <dbReference type="EMBL" id="SBT22721.1"/>
    </source>
</evidence>
<protein>
    <recommendedName>
        <fullName evidence="5">SMI1 / KNR4 family protein</fullName>
    </recommendedName>
</protein>
<evidence type="ECO:0000313" key="4">
    <source>
        <dbReference type="Proteomes" id="UP000092871"/>
    </source>
</evidence>
<name>A0A1C3JVM2_9GAMM</name>
<evidence type="ECO:0000313" key="1">
    <source>
        <dbReference type="EMBL" id="SBT19129.1"/>
    </source>
</evidence>
<dbReference type="Proteomes" id="UP000092871">
    <property type="component" value="Unassembled WGS sequence"/>
</dbReference>
<gene>
    <name evidence="1" type="ORF">MGA5115_03290</name>
    <name evidence="2" type="ORF">MGA5116_03346</name>
</gene>
<keyword evidence="3" id="KW-1185">Reference proteome</keyword>